<keyword evidence="2 5" id="KW-0472">Membrane</keyword>
<protein>
    <recommendedName>
        <fullName evidence="11">Nephrin</fullName>
    </recommendedName>
</protein>
<feature type="domain" description="Fibronectin type-III" evidence="8">
    <location>
        <begin position="551"/>
        <end position="644"/>
    </location>
</feature>
<evidence type="ECO:0000313" key="9">
    <source>
        <dbReference type="EMBL" id="KAK8389927.1"/>
    </source>
</evidence>
<gene>
    <name evidence="9" type="ORF">O3P69_012853</name>
</gene>
<dbReference type="CDD" id="cd00063">
    <property type="entry name" value="FN3"/>
    <property type="match status" value="1"/>
</dbReference>
<keyword evidence="3" id="KW-1015">Disulfide bond</keyword>
<feature type="domain" description="Ig-like" evidence="7">
    <location>
        <begin position="354"/>
        <end position="446"/>
    </location>
</feature>
<comment type="subcellular location">
    <subcellularLocation>
        <location evidence="1">Membrane</location>
        <topology evidence="1">Single-pass membrane protein</topology>
    </subcellularLocation>
</comment>
<evidence type="ECO:0000256" key="4">
    <source>
        <dbReference type="SAM" id="MobiDB-lite"/>
    </source>
</evidence>
<dbReference type="InterPro" id="IPR036116">
    <property type="entry name" value="FN3_sf"/>
</dbReference>
<dbReference type="Proteomes" id="UP001487740">
    <property type="component" value="Unassembled WGS sequence"/>
</dbReference>
<keyword evidence="5" id="KW-1133">Transmembrane helix</keyword>
<evidence type="ECO:0008006" key="11">
    <source>
        <dbReference type="Google" id="ProtNLM"/>
    </source>
</evidence>
<dbReference type="InterPro" id="IPR003598">
    <property type="entry name" value="Ig_sub2"/>
</dbReference>
<evidence type="ECO:0000259" key="8">
    <source>
        <dbReference type="PROSITE" id="PS50853"/>
    </source>
</evidence>
<evidence type="ECO:0000313" key="10">
    <source>
        <dbReference type="Proteomes" id="UP001487740"/>
    </source>
</evidence>
<dbReference type="GO" id="GO:0016020">
    <property type="term" value="C:membrane"/>
    <property type="evidence" value="ECO:0007669"/>
    <property type="project" value="UniProtKB-SubCell"/>
</dbReference>
<dbReference type="InterPro" id="IPR013783">
    <property type="entry name" value="Ig-like_fold"/>
</dbReference>
<keyword evidence="6" id="KW-0732">Signal</keyword>
<dbReference type="AlphaFoldDB" id="A0AAW0TUH3"/>
<feature type="domain" description="Ig-like" evidence="7">
    <location>
        <begin position="255"/>
        <end position="350"/>
    </location>
</feature>
<dbReference type="InterPro" id="IPR036179">
    <property type="entry name" value="Ig-like_dom_sf"/>
</dbReference>
<dbReference type="SUPFAM" id="SSF49265">
    <property type="entry name" value="Fibronectin type III"/>
    <property type="match status" value="1"/>
</dbReference>
<dbReference type="PANTHER" id="PTHR23278:SF19">
    <property type="entry name" value="OBSCURIN"/>
    <property type="match status" value="1"/>
</dbReference>
<dbReference type="SMART" id="SM00408">
    <property type="entry name" value="IGc2"/>
    <property type="match status" value="5"/>
</dbReference>
<dbReference type="SUPFAM" id="SSF48726">
    <property type="entry name" value="Immunoglobulin"/>
    <property type="match status" value="5"/>
</dbReference>
<evidence type="ECO:0000256" key="1">
    <source>
        <dbReference type="ARBA" id="ARBA00004167"/>
    </source>
</evidence>
<feature type="transmembrane region" description="Helical" evidence="5">
    <location>
        <begin position="667"/>
        <end position="693"/>
    </location>
</feature>
<keyword evidence="5" id="KW-0812">Transmembrane</keyword>
<dbReference type="PANTHER" id="PTHR23278">
    <property type="entry name" value="SIDESTEP PROTEIN"/>
    <property type="match status" value="1"/>
</dbReference>
<feature type="domain" description="Ig-like" evidence="7">
    <location>
        <begin position="161"/>
        <end position="248"/>
    </location>
</feature>
<dbReference type="PROSITE" id="PS50835">
    <property type="entry name" value="IG_LIKE"/>
    <property type="match status" value="5"/>
</dbReference>
<sequence length="727" mass="78948">MQVNSPVSLARLFVLFTWWLLVAPSSPRQALWRRVEAVEGGEAVLPCRLARAAAGDRVYVVLWYKNNNIDPIYSYDNRPGRLVGPEQRHTLRSRLLEGRATFRPGQLPALHIRPVLRADQANYTCRVDFRIGSSSRRTHMTLLVVEPPEPPQLRVEGEDWPPANLLGPLQEGGAVDLTCTVVGGVPPPVVVWRRDEEVLQVTQGPTGDAGVTVSRLQLPHVTRRYHNSRLTCLTFNNNVTQPLEASVTLSMNLRPLLTRLVSPPASLRVGRRYEITCMAAGSRPHPNVTWTLSDGGASVYLSAETQHGVNMSSSRVSLRASRRHHGQRLSCTALNPLFPDHPLADSLLLNVTYPPVASLEFGRGASSTVREGEDVYFNCHVDSNPPVYNITWLRRGDPIEHSPEVGVLVGGHSLALRGVSRHEAGPYVCLASNAEGEGASPPLDLEVNYAPVCVEDGTATQVYTAGIGQPVNVSCQVKASPPQVKYSWVFNNSISSQRLPGEQVLSAAEGGSAVEFVAGSRQDYGTLQCWAQNTVGKMTQPCLYHVVPASRPERPSACAVVNKTYDSLAVACEPGFDGGLPQTFSARVYEAMTGRGQVNMSGPHPRFTLEGLTPGLDYLIRVSALNSLGHSPEVRLEAFTYKLAANTMKENKVEKKEQKTDLTSSGVTVAVVVVVVTAAVALMAALAGVVVGARWCLKGTRKPPAPCRNKGGYAPPAHLGRVKTRRR</sequence>
<dbReference type="Pfam" id="PF08205">
    <property type="entry name" value="C2-set_2"/>
    <property type="match status" value="2"/>
</dbReference>
<feature type="signal peptide" evidence="6">
    <location>
        <begin position="1"/>
        <end position="24"/>
    </location>
</feature>
<organism evidence="9 10">
    <name type="scientific">Scylla paramamosain</name>
    <name type="common">Mud crab</name>
    <dbReference type="NCBI Taxonomy" id="85552"/>
    <lineage>
        <taxon>Eukaryota</taxon>
        <taxon>Metazoa</taxon>
        <taxon>Ecdysozoa</taxon>
        <taxon>Arthropoda</taxon>
        <taxon>Crustacea</taxon>
        <taxon>Multicrustacea</taxon>
        <taxon>Malacostraca</taxon>
        <taxon>Eumalacostraca</taxon>
        <taxon>Eucarida</taxon>
        <taxon>Decapoda</taxon>
        <taxon>Pleocyemata</taxon>
        <taxon>Brachyura</taxon>
        <taxon>Eubrachyura</taxon>
        <taxon>Portunoidea</taxon>
        <taxon>Portunidae</taxon>
        <taxon>Portuninae</taxon>
        <taxon>Scylla</taxon>
    </lineage>
</organism>
<feature type="domain" description="Ig-like" evidence="7">
    <location>
        <begin position="24"/>
        <end position="141"/>
    </location>
</feature>
<dbReference type="InterPro" id="IPR003599">
    <property type="entry name" value="Ig_sub"/>
</dbReference>
<reference evidence="9 10" key="1">
    <citation type="submission" date="2023-03" db="EMBL/GenBank/DDBJ databases">
        <title>High-quality genome of Scylla paramamosain provides insights in environmental adaptation.</title>
        <authorList>
            <person name="Zhang L."/>
        </authorList>
    </citation>
    <scope>NUCLEOTIDE SEQUENCE [LARGE SCALE GENOMIC DNA]</scope>
    <source>
        <strain evidence="9">LZ_2023a</strain>
        <tissue evidence="9">Muscle</tissue>
    </source>
</reference>
<evidence type="ECO:0000256" key="6">
    <source>
        <dbReference type="SAM" id="SignalP"/>
    </source>
</evidence>
<dbReference type="PROSITE" id="PS50853">
    <property type="entry name" value="FN3"/>
    <property type="match status" value="1"/>
</dbReference>
<evidence type="ECO:0000256" key="3">
    <source>
        <dbReference type="ARBA" id="ARBA00023157"/>
    </source>
</evidence>
<dbReference type="SMART" id="SM00409">
    <property type="entry name" value="IG"/>
    <property type="match status" value="5"/>
</dbReference>
<dbReference type="EMBL" id="JARAKH010000026">
    <property type="protein sequence ID" value="KAK8389927.1"/>
    <property type="molecule type" value="Genomic_DNA"/>
</dbReference>
<dbReference type="Gene3D" id="2.60.40.10">
    <property type="entry name" value="Immunoglobulins"/>
    <property type="match status" value="6"/>
</dbReference>
<evidence type="ECO:0000259" key="7">
    <source>
        <dbReference type="PROSITE" id="PS50835"/>
    </source>
</evidence>
<dbReference type="InterPro" id="IPR007110">
    <property type="entry name" value="Ig-like_dom"/>
</dbReference>
<feature type="domain" description="Ig-like" evidence="7">
    <location>
        <begin position="451"/>
        <end position="533"/>
    </location>
</feature>
<proteinExistence type="predicted"/>
<keyword evidence="10" id="KW-1185">Reference proteome</keyword>
<dbReference type="Pfam" id="PF13927">
    <property type="entry name" value="Ig_3"/>
    <property type="match status" value="1"/>
</dbReference>
<comment type="caution">
    <text evidence="9">The sequence shown here is derived from an EMBL/GenBank/DDBJ whole genome shotgun (WGS) entry which is preliminary data.</text>
</comment>
<dbReference type="InterPro" id="IPR013162">
    <property type="entry name" value="CD80_C2-set"/>
</dbReference>
<feature type="region of interest" description="Disordered" evidence="4">
    <location>
        <begin position="706"/>
        <end position="727"/>
    </location>
</feature>
<accession>A0AAW0TUH3</accession>
<dbReference type="SMART" id="SM00060">
    <property type="entry name" value="FN3"/>
    <property type="match status" value="1"/>
</dbReference>
<name>A0AAW0TUH3_SCYPA</name>
<evidence type="ECO:0000256" key="2">
    <source>
        <dbReference type="ARBA" id="ARBA00023136"/>
    </source>
</evidence>
<dbReference type="InterPro" id="IPR003961">
    <property type="entry name" value="FN3_dom"/>
</dbReference>
<feature type="chain" id="PRO_5043396267" description="Nephrin" evidence="6">
    <location>
        <begin position="25"/>
        <end position="727"/>
    </location>
</feature>
<evidence type="ECO:0000256" key="5">
    <source>
        <dbReference type="SAM" id="Phobius"/>
    </source>
</evidence>